<proteinExistence type="predicted"/>
<sequence length="75" mass="8126">MGTKFAQWKNYGLLISQDIKNQRISSKKIMTKVLVSGVVRSLLGTSYGCGIGGQCIIPAVVLSDQKEKVLNLDPS</sequence>
<name>A0A3M5TGI5_9PSED</name>
<comment type="caution">
    <text evidence="1">The sequence shown here is derived from an EMBL/GenBank/DDBJ whole genome shotgun (WGS) entry which is preliminary data.</text>
</comment>
<reference evidence="1 2" key="1">
    <citation type="submission" date="2018-08" db="EMBL/GenBank/DDBJ databases">
        <title>Recombination of ecologically and evolutionarily significant loci maintains genetic cohesion in the Pseudomonas syringae species complex.</title>
        <authorList>
            <person name="Dillon M."/>
            <person name="Thakur S."/>
            <person name="Almeida R.N.D."/>
            <person name="Weir B.S."/>
            <person name="Guttman D.S."/>
        </authorList>
    </citation>
    <scope>NUCLEOTIDE SEQUENCE [LARGE SCALE GENOMIC DNA]</scope>
    <source>
        <strain evidence="1 2">ICMP 9749</strain>
    </source>
</reference>
<evidence type="ECO:0000313" key="2">
    <source>
        <dbReference type="Proteomes" id="UP000281514"/>
    </source>
</evidence>
<gene>
    <name evidence="1" type="ORF">ALP32_03048</name>
</gene>
<dbReference type="Proteomes" id="UP000281514">
    <property type="component" value="Unassembled WGS sequence"/>
</dbReference>
<evidence type="ECO:0000313" key="1">
    <source>
        <dbReference type="EMBL" id="RMU32690.1"/>
    </source>
</evidence>
<accession>A0A3M5TGI5</accession>
<organism evidence="1 2">
    <name type="scientific">Pseudomonas avellanae</name>
    <dbReference type="NCBI Taxonomy" id="46257"/>
    <lineage>
        <taxon>Bacteria</taxon>
        <taxon>Pseudomonadati</taxon>
        <taxon>Pseudomonadota</taxon>
        <taxon>Gammaproteobacteria</taxon>
        <taxon>Pseudomonadales</taxon>
        <taxon>Pseudomonadaceae</taxon>
        <taxon>Pseudomonas</taxon>
    </lineage>
</organism>
<dbReference type="AlphaFoldDB" id="A0A3M5TGI5"/>
<protein>
    <submittedName>
        <fullName evidence="1">Uncharacterized protein</fullName>
    </submittedName>
</protein>
<dbReference type="EMBL" id="RBTX01000369">
    <property type="protein sequence ID" value="RMU32690.1"/>
    <property type="molecule type" value="Genomic_DNA"/>
</dbReference>